<organism evidence="2 3">
    <name type="scientific">Eschrichtius robustus</name>
    <name type="common">California gray whale</name>
    <name type="synonym">Eschrichtius gibbosus</name>
    <dbReference type="NCBI Taxonomy" id="9764"/>
    <lineage>
        <taxon>Eukaryota</taxon>
        <taxon>Metazoa</taxon>
        <taxon>Chordata</taxon>
        <taxon>Craniata</taxon>
        <taxon>Vertebrata</taxon>
        <taxon>Euteleostomi</taxon>
        <taxon>Mammalia</taxon>
        <taxon>Eutheria</taxon>
        <taxon>Laurasiatheria</taxon>
        <taxon>Artiodactyla</taxon>
        <taxon>Whippomorpha</taxon>
        <taxon>Cetacea</taxon>
        <taxon>Mysticeti</taxon>
        <taxon>Eschrichtiidae</taxon>
        <taxon>Eschrichtius</taxon>
    </lineage>
</organism>
<feature type="signal peptide" evidence="1">
    <location>
        <begin position="1"/>
        <end position="19"/>
    </location>
</feature>
<comment type="caution">
    <text evidence="2">The sequence shown here is derived from an EMBL/GenBank/DDBJ whole genome shotgun (WGS) entry which is preliminary data.</text>
</comment>
<name>A0AB34I5N9_ESCRO</name>
<evidence type="ECO:0000313" key="3">
    <source>
        <dbReference type="Proteomes" id="UP001159641"/>
    </source>
</evidence>
<dbReference type="AlphaFoldDB" id="A0AB34I5N9"/>
<reference evidence="2 3" key="1">
    <citation type="submission" date="2022-11" db="EMBL/GenBank/DDBJ databases">
        <title>Whole genome sequence of Eschrichtius robustus ER-17-0199.</title>
        <authorList>
            <person name="Bruniche-Olsen A."/>
            <person name="Black A.N."/>
            <person name="Fields C.J."/>
            <person name="Walden K."/>
            <person name="Dewoody J.A."/>
        </authorList>
    </citation>
    <scope>NUCLEOTIDE SEQUENCE [LARGE SCALE GENOMIC DNA]</scope>
    <source>
        <strain evidence="2">ER-17-0199</strain>
        <tissue evidence="2">Blubber</tissue>
    </source>
</reference>
<keyword evidence="1" id="KW-0732">Signal</keyword>
<gene>
    <name evidence="2" type="ORF">J1605_001476</name>
</gene>
<accession>A0AB34I5N9</accession>
<sequence>MGRRSLLLLLLAFLTPGAATPVPPALRALSSLHLSTSFRSRPAVAMKYSIHYIQQKVRGKGFGMAERVARTGFVVPRHRSSPEISDP</sequence>
<dbReference type="EMBL" id="JAIQCJ010000074">
    <property type="protein sequence ID" value="KAJ8798351.1"/>
    <property type="molecule type" value="Genomic_DNA"/>
</dbReference>
<evidence type="ECO:0000256" key="1">
    <source>
        <dbReference type="SAM" id="SignalP"/>
    </source>
</evidence>
<proteinExistence type="predicted"/>
<feature type="chain" id="PRO_5044214877" evidence="1">
    <location>
        <begin position="20"/>
        <end position="87"/>
    </location>
</feature>
<protein>
    <submittedName>
        <fullName evidence="2">Uncharacterized protein</fullName>
    </submittedName>
</protein>
<dbReference type="Proteomes" id="UP001159641">
    <property type="component" value="Unassembled WGS sequence"/>
</dbReference>
<keyword evidence="3" id="KW-1185">Reference proteome</keyword>
<evidence type="ECO:0000313" key="2">
    <source>
        <dbReference type="EMBL" id="KAJ8798351.1"/>
    </source>
</evidence>